<organism evidence="2 3">
    <name type="scientific">Pleurotus eryngii</name>
    <name type="common">Boletus of the steppes</name>
    <dbReference type="NCBI Taxonomy" id="5323"/>
    <lineage>
        <taxon>Eukaryota</taxon>
        <taxon>Fungi</taxon>
        <taxon>Dikarya</taxon>
        <taxon>Basidiomycota</taxon>
        <taxon>Agaricomycotina</taxon>
        <taxon>Agaricomycetes</taxon>
        <taxon>Agaricomycetidae</taxon>
        <taxon>Agaricales</taxon>
        <taxon>Pleurotineae</taxon>
        <taxon>Pleurotaceae</taxon>
        <taxon>Pleurotus</taxon>
    </lineage>
</organism>
<evidence type="ECO:0000313" key="3">
    <source>
        <dbReference type="Proteomes" id="UP000807025"/>
    </source>
</evidence>
<name>A0A9P6D1H4_PLEER</name>
<evidence type="ECO:0000259" key="1">
    <source>
        <dbReference type="Pfam" id="PF20415"/>
    </source>
</evidence>
<dbReference type="AlphaFoldDB" id="A0A9P6D1H4"/>
<gene>
    <name evidence="2" type="ORF">BDN71DRAFT_1512726</name>
</gene>
<comment type="caution">
    <text evidence="2">The sequence shown here is derived from an EMBL/GenBank/DDBJ whole genome shotgun (WGS) entry which is preliminary data.</text>
</comment>
<feature type="domain" description="DUF6699" evidence="1">
    <location>
        <begin position="70"/>
        <end position="171"/>
    </location>
</feature>
<dbReference type="OrthoDB" id="3172906at2759"/>
<protein>
    <recommendedName>
        <fullName evidence="1">DUF6699 domain-containing protein</fullName>
    </recommendedName>
</protein>
<dbReference type="InterPro" id="IPR046522">
    <property type="entry name" value="DUF6699"/>
</dbReference>
<sequence>MEVQNVSRYSSYSATPPVVYDKSPYSCIPLPSQLDDCHEPVILHPMLRYSHIDRLEFDLLNPGECVVRLTSRGYGLLEPATHPPLPSLSLLIPSFPWPLTVHASSTWRGVPVVTVLDVLSELYRALRMAAAEDVVCGGLIASGRLDARTEPRVLQRLEYLRGRRKFLGLTSSNVVGDVMIVHVG</sequence>
<dbReference type="Proteomes" id="UP000807025">
    <property type="component" value="Unassembled WGS sequence"/>
</dbReference>
<keyword evidence="3" id="KW-1185">Reference proteome</keyword>
<reference evidence="2" key="1">
    <citation type="submission" date="2020-11" db="EMBL/GenBank/DDBJ databases">
        <authorList>
            <consortium name="DOE Joint Genome Institute"/>
            <person name="Ahrendt S."/>
            <person name="Riley R."/>
            <person name="Andreopoulos W."/>
            <person name="Labutti K."/>
            <person name="Pangilinan J."/>
            <person name="Ruiz-Duenas F.J."/>
            <person name="Barrasa J.M."/>
            <person name="Sanchez-Garcia M."/>
            <person name="Camarero S."/>
            <person name="Miyauchi S."/>
            <person name="Serrano A."/>
            <person name="Linde D."/>
            <person name="Babiker R."/>
            <person name="Drula E."/>
            <person name="Ayuso-Fernandez I."/>
            <person name="Pacheco R."/>
            <person name="Padilla G."/>
            <person name="Ferreira P."/>
            <person name="Barriuso J."/>
            <person name="Kellner H."/>
            <person name="Castanera R."/>
            <person name="Alfaro M."/>
            <person name="Ramirez L."/>
            <person name="Pisabarro A.G."/>
            <person name="Kuo A."/>
            <person name="Tritt A."/>
            <person name="Lipzen A."/>
            <person name="He G."/>
            <person name="Yan M."/>
            <person name="Ng V."/>
            <person name="Cullen D."/>
            <person name="Martin F."/>
            <person name="Rosso M.-N."/>
            <person name="Henrissat B."/>
            <person name="Hibbett D."/>
            <person name="Martinez A.T."/>
            <person name="Grigoriev I.V."/>
        </authorList>
    </citation>
    <scope>NUCLEOTIDE SEQUENCE</scope>
    <source>
        <strain evidence="2">ATCC 90797</strain>
    </source>
</reference>
<dbReference type="EMBL" id="MU154696">
    <property type="protein sequence ID" value="KAF9488796.1"/>
    <property type="molecule type" value="Genomic_DNA"/>
</dbReference>
<evidence type="ECO:0000313" key="2">
    <source>
        <dbReference type="EMBL" id="KAF9488796.1"/>
    </source>
</evidence>
<proteinExistence type="predicted"/>
<accession>A0A9P6D1H4</accession>
<dbReference type="Pfam" id="PF20415">
    <property type="entry name" value="DUF6699"/>
    <property type="match status" value="1"/>
</dbReference>